<reference evidence="2 5" key="2">
    <citation type="submission" date="2018-07" db="EMBL/GenBank/DDBJ databases">
        <title>Genome sequences of Haloplanus aerogenes JCM 16430T.</title>
        <authorList>
            <person name="Kim Y.B."/>
            <person name="Roh S.W."/>
        </authorList>
    </citation>
    <scope>NUCLEOTIDE SEQUENCE [LARGE SCALE GENOMIC DNA]</scope>
    <source>
        <strain evidence="2 5">JCM 16430</strain>
    </source>
</reference>
<keyword evidence="1" id="KW-0812">Transmembrane</keyword>
<dbReference type="EMBL" id="CP034145">
    <property type="protein sequence ID" value="AZH25106.1"/>
    <property type="molecule type" value="Genomic_DNA"/>
</dbReference>
<keyword evidence="5" id="KW-1185">Reference proteome</keyword>
<dbReference type="GeneID" id="38470986"/>
<reference evidence="3" key="3">
    <citation type="submission" date="2018-10" db="EMBL/GenBank/DDBJ databases">
        <authorList>
            <person name="Whitman W."/>
            <person name="Huntemann M."/>
            <person name="Clum A."/>
            <person name="Pillay M."/>
            <person name="Palaniappan K."/>
            <person name="Varghese N."/>
            <person name="Mikhailova N."/>
            <person name="Stamatis D."/>
            <person name="Reddy T."/>
            <person name="Daum C."/>
            <person name="Shapiro N."/>
            <person name="Ivanova N."/>
            <person name="Kyrpides N."/>
            <person name="Woyke T."/>
        </authorList>
    </citation>
    <scope>NUCLEOTIDE SEQUENCE</scope>
    <source>
        <strain evidence="3">CGMCC 1.10124</strain>
    </source>
</reference>
<organism evidence="3 4">
    <name type="scientific">Haloplanus aerogenes</name>
    <dbReference type="NCBI Taxonomy" id="660522"/>
    <lineage>
        <taxon>Archaea</taxon>
        <taxon>Methanobacteriati</taxon>
        <taxon>Methanobacteriota</taxon>
        <taxon>Stenosarchaea group</taxon>
        <taxon>Halobacteria</taxon>
        <taxon>Halobacteriales</taxon>
        <taxon>Haloferacaceae</taxon>
        <taxon>Haloplanus</taxon>
    </lineage>
</organism>
<accession>A0A3M0CWU6</accession>
<feature type="transmembrane region" description="Helical" evidence="1">
    <location>
        <begin position="88"/>
        <end position="106"/>
    </location>
</feature>
<evidence type="ECO:0000313" key="3">
    <source>
        <dbReference type="EMBL" id="RMB13671.1"/>
    </source>
</evidence>
<name>A0A3M0CWU6_9EURY</name>
<dbReference type="AlphaFoldDB" id="A0A3M0CWU6"/>
<protein>
    <submittedName>
        <fullName evidence="3">Uncharacterized protein</fullName>
    </submittedName>
</protein>
<feature type="transmembrane region" description="Helical" evidence="1">
    <location>
        <begin position="112"/>
        <end position="132"/>
    </location>
</feature>
<sequence>MTDPIEWDDDAGPRLDAARHVAVGAVVGAGFLLAAGVLRFIWRAFRAGAYDRLFAVVVALAVALFTGRALLGIAVTDTPTDDSLRRRPLLVAGGAWAIVLAVVVRWRPLVAVALLAGAGVLWFVVGVCLTCGRIDPAAGTLTYGLRTTSLDGLIRVRRVPFGPVTAYWLGFAHGSVGSGAPRTLVVPRRVDGAVRAALDRAAASEDETASEGAHHTPGRIERAVAASLGLGCLLAGPVAWVLLPADGDATLVAGYLTLLGAPFGILLLRYALVA</sequence>
<feature type="transmembrane region" description="Helical" evidence="1">
    <location>
        <begin position="249"/>
        <end position="272"/>
    </location>
</feature>
<keyword evidence="1" id="KW-1133">Transmembrane helix</keyword>
<proteinExistence type="predicted"/>
<reference evidence="3 4" key="1">
    <citation type="journal article" date="2015" name="Stand. Genomic Sci.">
        <title>Genomic Encyclopedia of Bacterial and Archaeal Type Strains, Phase III: the genomes of soil and plant-associated and newly described type strains.</title>
        <authorList>
            <person name="Whitman W.B."/>
            <person name="Woyke T."/>
            <person name="Klenk H.P."/>
            <person name="Zhou Y."/>
            <person name="Lilburn T.G."/>
            <person name="Beck B.J."/>
            <person name="De Vos P."/>
            <person name="Vandamme P."/>
            <person name="Eisen J.A."/>
            <person name="Garrity G."/>
            <person name="Hugenholtz P."/>
            <person name="Kyrpides N.C."/>
        </authorList>
    </citation>
    <scope>NUCLEOTIDE SEQUENCE [LARGE SCALE GENOMIC DNA]</scope>
    <source>
        <strain evidence="3 4">CGMCC 1.10124</strain>
    </source>
</reference>
<evidence type="ECO:0000313" key="5">
    <source>
        <dbReference type="Proteomes" id="UP000282007"/>
    </source>
</evidence>
<evidence type="ECO:0000313" key="4">
    <source>
        <dbReference type="Proteomes" id="UP000277326"/>
    </source>
</evidence>
<dbReference type="EMBL" id="REFS01000004">
    <property type="protein sequence ID" value="RMB13671.1"/>
    <property type="molecule type" value="Genomic_DNA"/>
</dbReference>
<feature type="transmembrane region" description="Helical" evidence="1">
    <location>
        <begin position="21"/>
        <end position="42"/>
    </location>
</feature>
<evidence type="ECO:0000313" key="2">
    <source>
        <dbReference type="EMBL" id="AZH25106.1"/>
    </source>
</evidence>
<dbReference type="OrthoDB" id="308346at2157"/>
<dbReference type="Proteomes" id="UP000282007">
    <property type="component" value="Chromosome"/>
</dbReference>
<dbReference type="RefSeq" id="WP_121920735.1">
    <property type="nucleotide sequence ID" value="NZ_CP034145.1"/>
</dbReference>
<gene>
    <name evidence="3" type="ORF">ATH50_2110</name>
    <name evidence="2" type="ORF">DU502_06830</name>
</gene>
<evidence type="ECO:0000256" key="1">
    <source>
        <dbReference type="SAM" id="Phobius"/>
    </source>
</evidence>
<feature type="transmembrane region" description="Helical" evidence="1">
    <location>
        <begin position="223"/>
        <end position="243"/>
    </location>
</feature>
<feature type="transmembrane region" description="Helical" evidence="1">
    <location>
        <begin position="54"/>
        <end position="76"/>
    </location>
</feature>
<dbReference type="Proteomes" id="UP000277326">
    <property type="component" value="Unassembled WGS sequence"/>
</dbReference>
<dbReference type="KEGG" id="haer:DU502_06830"/>
<keyword evidence="1" id="KW-0472">Membrane</keyword>